<keyword evidence="8" id="KW-0472">Membrane</keyword>
<feature type="region of interest" description="Disordered" evidence="7">
    <location>
        <begin position="215"/>
        <end position="244"/>
    </location>
</feature>
<evidence type="ECO:0000313" key="12">
    <source>
        <dbReference type="Proteomes" id="UP000269793"/>
    </source>
</evidence>
<sequence length="572" mass="62887">MVGVSSYVPPTAARADVLEQDARAAVSKLIAHVAQDAGFEGTRRRALDRFEGLVDMFVMTLLYNCMQYNQLVNRNYPTIHDVMDTLEGLGISLEELGAFASRLRGQTEQRCRVHVAEPKRGHEAWESPSSSFLPSEDEGDESESQTTTWATLMHDIIPDHLPPEPPRHCWMFTPVYATEMLSDMPALQLVNRKLDNARLVESSLRKLIKHTDAAAPPKLWTPPDPTRSDDTMARPKVQPAQAVGDDSIMSVDEPDATVHDMPLTTTLDNVGRSDPSRRVLPRAVNYKAAWYTATSSTDSKLPTANLTASTTKPSSPPSPPLPKGFMNPLDTGGSMLGQYPDRPYEGEPLNVIISNTSSPDVLKPEGFLIWATALGFGVSCLGQGDSQTIMYANLGNGNRNVKQGSESGLNGVLRWNYGFPDVGTCKESIVGGNHFRWFQQRLHMDRSIFISVSLEQSLENLHNIERDGYNRGRDDVIERATNPDGIEWEGNKFRATVQWIDSGILMNATSNNISHAEMAAKGQPVVDGRVAVLYIQTIARSDGEPPNAAAHVVLPITALWSVLLGTMLILSM</sequence>
<dbReference type="PANTHER" id="PTHR46469:SF1">
    <property type="entry name" value="TRANSCRIPTION INITIATION FACTOR TFIID SUBUNIT 8"/>
    <property type="match status" value="1"/>
</dbReference>
<evidence type="ECO:0000259" key="10">
    <source>
        <dbReference type="Pfam" id="PF10406"/>
    </source>
</evidence>
<dbReference type="STRING" id="425264.A0A3G2SAM5"/>
<dbReference type="InterPro" id="IPR006565">
    <property type="entry name" value="BTP"/>
</dbReference>
<feature type="transmembrane region" description="Helical" evidence="8">
    <location>
        <begin position="548"/>
        <end position="570"/>
    </location>
</feature>
<dbReference type="PANTHER" id="PTHR46469">
    <property type="entry name" value="TRANSCRIPTION INITIATION FACTOR TFIID SUBUNIT 8"/>
    <property type="match status" value="1"/>
</dbReference>
<reference evidence="11 12" key="1">
    <citation type="submission" date="2018-10" db="EMBL/GenBank/DDBJ databases">
        <title>Complete genome sequence of Malassezia restricta CBS 7877.</title>
        <authorList>
            <person name="Morand S.C."/>
            <person name="Bertignac M."/>
            <person name="Iltis A."/>
            <person name="Kolder I."/>
            <person name="Pirovano W."/>
            <person name="Jourdain R."/>
            <person name="Clavaud C."/>
        </authorList>
    </citation>
    <scope>NUCLEOTIDE SEQUENCE [LARGE SCALE GENOMIC DNA]</scope>
    <source>
        <strain evidence="11 12">CBS 7877</strain>
    </source>
</reference>
<keyword evidence="12" id="KW-1185">Reference proteome</keyword>
<gene>
    <name evidence="11" type="ORF">DNF11_2187</name>
</gene>
<feature type="compositionally biased region" description="Polar residues" evidence="7">
    <location>
        <begin position="298"/>
        <end position="308"/>
    </location>
</feature>
<organism evidence="11 12">
    <name type="scientific">Malassezia restricta (strain ATCC 96810 / NBRC 103918 / CBS 7877)</name>
    <name type="common">Seborrheic dermatitis infection agent</name>
    <dbReference type="NCBI Taxonomy" id="425264"/>
    <lineage>
        <taxon>Eukaryota</taxon>
        <taxon>Fungi</taxon>
        <taxon>Dikarya</taxon>
        <taxon>Basidiomycota</taxon>
        <taxon>Ustilaginomycotina</taxon>
        <taxon>Malasseziomycetes</taxon>
        <taxon>Malasseziales</taxon>
        <taxon>Malasseziaceae</taxon>
        <taxon>Malassezia</taxon>
    </lineage>
</organism>
<feature type="region of interest" description="Disordered" evidence="7">
    <location>
        <begin position="119"/>
        <end position="145"/>
    </location>
</feature>
<protein>
    <recommendedName>
        <fullName evidence="3">Transcription initiation factor TFIID subunit 8</fullName>
    </recommendedName>
</protein>
<keyword evidence="5" id="KW-0804">Transcription</keyword>
<evidence type="ECO:0000259" key="9">
    <source>
        <dbReference type="Pfam" id="PF07524"/>
    </source>
</evidence>
<dbReference type="InterPro" id="IPR019473">
    <property type="entry name" value="TFIID_su8_C"/>
</dbReference>
<evidence type="ECO:0000256" key="8">
    <source>
        <dbReference type="SAM" id="Phobius"/>
    </source>
</evidence>
<comment type="subcellular location">
    <subcellularLocation>
        <location evidence="1">Nucleus</location>
    </subcellularLocation>
</comment>
<evidence type="ECO:0000313" key="11">
    <source>
        <dbReference type="EMBL" id="AYO43137.1"/>
    </source>
</evidence>
<dbReference type="Pfam" id="PF10406">
    <property type="entry name" value="TAF8_C"/>
    <property type="match status" value="1"/>
</dbReference>
<evidence type="ECO:0000256" key="6">
    <source>
        <dbReference type="ARBA" id="ARBA00023242"/>
    </source>
</evidence>
<evidence type="ECO:0000256" key="3">
    <source>
        <dbReference type="ARBA" id="ARBA00017307"/>
    </source>
</evidence>
<dbReference type="AlphaFoldDB" id="A0A3G2SAM5"/>
<evidence type="ECO:0000256" key="4">
    <source>
        <dbReference type="ARBA" id="ARBA00023015"/>
    </source>
</evidence>
<keyword evidence="8" id="KW-0812">Transmembrane</keyword>
<keyword evidence="4" id="KW-0805">Transcription regulation</keyword>
<keyword evidence="6" id="KW-0539">Nucleus</keyword>
<feature type="domain" description="Bromodomain associated" evidence="9">
    <location>
        <begin position="22"/>
        <end position="93"/>
    </location>
</feature>
<dbReference type="EMBL" id="CP033150">
    <property type="protein sequence ID" value="AYO43137.1"/>
    <property type="molecule type" value="Genomic_DNA"/>
</dbReference>
<dbReference type="GO" id="GO:0006367">
    <property type="term" value="P:transcription initiation at RNA polymerase II promoter"/>
    <property type="evidence" value="ECO:0007669"/>
    <property type="project" value="TreeGrafter"/>
</dbReference>
<dbReference type="CDD" id="cd00076">
    <property type="entry name" value="HFD_SF"/>
    <property type="match status" value="1"/>
</dbReference>
<name>A0A3G2SAM5_MALR7</name>
<dbReference type="InterPro" id="IPR009072">
    <property type="entry name" value="Histone-fold"/>
</dbReference>
<proteinExistence type="inferred from homology"/>
<feature type="domain" description="Transcription factor TFIID subunit 8 C-terminal" evidence="10">
    <location>
        <begin position="157"/>
        <end position="207"/>
    </location>
</feature>
<dbReference type="GO" id="GO:0046982">
    <property type="term" value="F:protein heterodimerization activity"/>
    <property type="evidence" value="ECO:0007669"/>
    <property type="project" value="InterPro"/>
</dbReference>
<dbReference type="Proteomes" id="UP000269793">
    <property type="component" value="Chromosome III"/>
</dbReference>
<dbReference type="InterPro" id="IPR037818">
    <property type="entry name" value="TAF8"/>
</dbReference>
<dbReference type="CDD" id="cd08049">
    <property type="entry name" value="TAF8"/>
    <property type="match status" value="1"/>
</dbReference>
<evidence type="ECO:0000256" key="7">
    <source>
        <dbReference type="SAM" id="MobiDB-lite"/>
    </source>
</evidence>
<accession>A0A3G2SAM5</accession>
<evidence type="ECO:0000256" key="2">
    <source>
        <dbReference type="ARBA" id="ARBA00008767"/>
    </source>
</evidence>
<keyword evidence="8" id="KW-1133">Transmembrane helix</keyword>
<dbReference type="Gene3D" id="1.10.20.10">
    <property type="entry name" value="Histone, subunit A"/>
    <property type="match status" value="1"/>
</dbReference>
<feature type="region of interest" description="Disordered" evidence="7">
    <location>
        <begin position="298"/>
        <end position="341"/>
    </location>
</feature>
<dbReference type="Pfam" id="PF07524">
    <property type="entry name" value="Bromo_TP"/>
    <property type="match status" value="1"/>
</dbReference>
<dbReference type="VEuPathDB" id="FungiDB:DNF11_2187"/>
<evidence type="ECO:0000256" key="1">
    <source>
        <dbReference type="ARBA" id="ARBA00004123"/>
    </source>
</evidence>
<dbReference type="OrthoDB" id="2310204at2759"/>
<comment type="similarity">
    <text evidence="2">Belongs to the TAF8 family.</text>
</comment>
<evidence type="ECO:0000256" key="5">
    <source>
        <dbReference type="ARBA" id="ARBA00023163"/>
    </source>
</evidence>
<dbReference type="GO" id="GO:0005669">
    <property type="term" value="C:transcription factor TFIID complex"/>
    <property type="evidence" value="ECO:0007669"/>
    <property type="project" value="InterPro"/>
</dbReference>